<keyword evidence="5" id="KW-0460">Magnesium</keyword>
<dbReference type="InterPro" id="IPR024185">
    <property type="entry name" value="FTHF_cligase-like_sf"/>
</dbReference>
<comment type="catalytic activity">
    <reaction evidence="5">
        <text>(6S)-5-formyl-5,6,7,8-tetrahydrofolate + ATP = (6R)-5,10-methenyltetrahydrofolate + ADP + phosphate</text>
        <dbReference type="Rhea" id="RHEA:10488"/>
        <dbReference type="ChEBI" id="CHEBI:30616"/>
        <dbReference type="ChEBI" id="CHEBI:43474"/>
        <dbReference type="ChEBI" id="CHEBI:57455"/>
        <dbReference type="ChEBI" id="CHEBI:57457"/>
        <dbReference type="ChEBI" id="CHEBI:456216"/>
        <dbReference type="EC" id="6.3.3.2"/>
    </reaction>
</comment>
<dbReference type="AlphaFoldDB" id="A0A844ZC80"/>
<reference evidence="6 7" key="1">
    <citation type="submission" date="2019-12" db="EMBL/GenBank/DDBJ databases">
        <title>Genomic-based taxomic classification of the family Erythrobacteraceae.</title>
        <authorList>
            <person name="Xu L."/>
        </authorList>
    </citation>
    <scope>NUCLEOTIDE SEQUENCE [LARGE SCALE GENOMIC DNA]</scope>
    <source>
        <strain evidence="6 7">MCCC 1A09962</strain>
    </source>
</reference>
<evidence type="ECO:0000256" key="1">
    <source>
        <dbReference type="ARBA" id="ARBA00010638"/>
    </source>
</evidence>
<evidence type="ECO:0000256" key="5">
    <source>
        <dbReference type="RuleBase" id="RU361279"/>
    </source>
</evidence>
<dbReference type="PANTHER" id="PTHR23407">
    <property type="entry name" value="ATPASE INHIBITOR/5-FORMYLTETRAHYDROFOLATE CYCLO-LIGASE"/>
    <property type="match status" value="1"/>
</dbReference>
<comment type="caution">
    <text evidence="6">The sequence shown here is derived from an EMBL/GenBank/DDBJ whole genome shotgun (WGS) entry which is preliminary data.</text>
</comment>
<dbReference type="InterPro" id="IPR002698">
    <property type="entry name" value="FTHF_cligase"/>
</dbReference>
<dbReference type="GO" id="GO:0035999">
    <property type="term" value="P:tetrahydrofolate interconversion"/>
    <property type="evidence" value="ECO:0007669"/>
    <property type="project" value="TreeGrafter"/>
</dbReference>
<dbReference type="Pfam" id="PF01812">
    <property type="entry name" value="5-FTHF_cyc-lig"/>
    <property type="match status" value="1"/>
</dbReference>
<comment type="cofactor">
    <cofactor evidence="5">
        <name>Mg(2+)</name>
        <dbReference type="ChEBI" id="CHEBI:18420"/>
    </cofactor>
</comment>
<dbReference type="EMBL" id="WTYW01000001">
    <property type="protein sequence ID" value="MXO85144.1"/>
    <property type="molecule type" value="Genomic_DNA"/>
</dbReference>
<keyword evidence="2 4" id="KW-0547">Nucleotide-binding</keyword>
<dbReference type="OrthoDB" id="9801938at2"/>
<keyword evidence="5" id="KW-0479">Metal-binding</keyword>
<sequence>MHRRIQARRKHVTEQIVTDKADLRRSLRAKRKDHVAAIDDKVRALLLMRPPAAVTDLLEADDVIGLYHAMGDEAPTRAYAKHFQENGYRIALPYFAEENAAMEFREYTDPFADDDLESGPFDIPQPRSEAPLLDPDILFVPLIGFTEEGHRLGQGKGHYDRFLGANLVRQRIGLAWDAQLVAEMPVEQHDEPLDMIVTPTRLFGPFEKRAAR</sequence>
<dbReference type="GO" id="GO:0005524">
    <property type="term" value="F:ATP binding"/>
    <property type="evidence" value="ECO:0007669"/>
    <property type="project" value="UniProtKB-KW"/>
</dbReference>
<proteinExistence type="inferred from homology"/>
<organism evidence="6 7">
    <name type="scientific">Parapontixanthobacter aurantiacus</name>
    <dbReference type="NCBI Taxonomy" id="1463599"/>
    <lineage>
        <taxon>Bacteria</taxon>
        <taxon>Pseudomonadati</taxon>
        <taxon>Pseudomonadota</taxon>
        <taxon>Alphaproteobacteria</taxon>
        <taxon>Sphingomonadales</taxon>
        <taxon>Erythrobacteraceae</taxon>
        <taxon>Parapontixanthobacter</taxon>
    </lineage>
</organism>
<gene>
    <name evidence="6" type="ORF">GRI38_03785</name>
</gene>
<evidence type="ECO:0000313" key="7">
    <source>
        <dbReference type="Proteomes" id="UP000433104"/>
    </source>
</evidence>
<dbReference type="EC" id="6.3.3.2" evidence="5"/>
<evidence type="ECO:0000256" key="4">
    <source>
        <dbReference type="PIRSR" id="PIRSR006806-1"/>
    </source>
</evidence>
<feature type="binding site" evidence="4">
    <location>
        <position position="73"/>
    </location>
    <ligand>
        <name>substrate</name>
    </ligand>
</feature>
<dbReference type="NCBIfam" id="TIGR02727">
    <property type="entry name" value="MTHFS_bact"/>
    <property type="match status" value="1"/>
</dbReference>
<dbReference type="GO" id="GO:0009396">
    <property type="term" value="P:folic acid-containing compound biosynthetic process"/>
    <property type="evidence" value="ECO:0007669"/>
    <property type="project" value="TreeGrafter"/>
</dbReference>
<dbReference type="GO" id="GO:0046872">
    <property type="term" value="F:metal ion binding"/>
    <property type="evidence" value="ECO:0007669"/>
    <property type="project" value="UniProtKB-KW"/>
</dbReference>
<comment type="similarity">
    <text evidence="1 5">Belongs to the 5-formyltetrahydrofolate cyclo-ligase family.</text>
</comment>
<dbReference type="GO" id="GO:0030272">
    <property type="term" value="F:5-formyltetrahydrofolate cyclo-ligase activity"/>
    <property type="evidence" value="ECO:0007669"/>
    <property type="project" value="UniProtKB-EC"/>
</dbReference>
<dbReference type="PANTHER" id="PTHR23407:SF1">
    <property type="entry name" value="5-FORMYLTETRAHYDROFOLATE CYCLO-LIGASE"/>
    <property type="match status" value="1"/>
</dbReference>
<feature type="binding site" evidence="4">
    <location>
        <begin position="20"/>
        <end position="24"/>
    </location>
    <ligand>
        <name>ATP</name>
        <dbReference type="ChEBI" id="CHEBI:30616"/>
    </ligand>
</feature>
<dbReference type="PIRSF" id="PIRSF006806">
    <property type="entry name" value="FTHF_cligase"/>
    <property type="match status" value="1"/>
</dbReference>
<protein>
    <recommendedName>
        <fullName evidence="5">5-formyltetrahydrofolate cyclo-ligase</fullName>
        <ecNumber evidence="5">6.3.3.2</ecNumber>
    </recommendedName>
</protein>
<name>A0A844ZC80_9SPHN</name>
<keyword evidence="3 4" id="KW-0067">ATP-binding</keyword>
<accession>A0A844ZC80</accession>
<keyword evidence="7" id="KW-1185">Reference proteome</keyword>
<evidence type="ECO:0000256" key="2">
    <source>
        <dbReference type="ARBA" id="ARBA00022741"/>
    </source>
</evidence>
<dbReference type="InterPro" id="IPR037171">
    <property type="entry name" value="NagB/RpiA_transferase-like"/>
</dbReference>
<dbReference type="SUPFAM" id="SSF100950">
    <property type="entry name" value="NagB/RpiA/CoA transferase-like"/>
    <property type="match status" value="1"/>
</dbReference>
<dbReference type="Gene3D" id="3.40.50.10420">
    <property type="entry name" value="NagB/RpiA/CoA transferase-like"/>
    <property type="match status" value="1"/>
</dbReference>
<dbReference type="Proteomes" id="UP000433104">
    <property type="component" value="Unassembled WGS sequence"/>
</dbReference>
<feature type="binding site" evidence="4">
    <location>
        <begin position="151"/>
        <end position="159"/>
    </location>
    <ligand>
        <name>ATP</name>
        <dbReference type="ChEBI" id="CHEBI:30616"/>
    </ligand>
</feature>
<keyword evidence="6" id="KW-0436">Ligase</keyword>
<evidence type="ECO:0000256" key="3">
    <source>
        <dbReference type="ARBA" id="ARBA00022840"/>
    </source>
</evidence>
<evidence type="ECO:0000313" key="6">
    <source>
        <dbReference type="EMBL" id="MXO85144.1"/>
    </source>
</evidence>